<dbReference type="AlphaFoldDB" id="A0A0A0D950"/>
<keyword evidence="12" id="KW-1003">Cell membrane</keyword>
<feature type="transmembrane region" description="Helical" evidence="12">
    <location>
        <begin position="12"/>
        <end position="31"/>
    </location>
</feature>
<evidence type="ECO:0000313" key="15">
    <source>
        <dbReference type="Proteomes" id="UP000029995"/>
    </source>
</evidence>
<dbReference type="InterPro" id="IPR000454">
    <property type="entry name" value="ATP_synth_F0_csu"/>
</dbReference>
<dbReference type="RefSeq" id="WP_034834648.1">
    <property type="nucleotide sequence ID" value="NZ_JANX01000082.1"/>
</dbReference>
<dbReference type="GO" id="GO:0046933">
    <property type="term" value="F:proton-transporting ATP synthase activity, rotational mechanism"/>
    <property type="evidence" value="ECO:0007669"/>
    <property type="project" value="UniProtKB-UniRule"/>
</dbReference>
<dbReference type="Pfam" id="PF00137">
    <property type="entry name" value="ATP-synt_C"/>
    <property type="match status" value="1"/>
</dbReference>
<keyword evidence="8 12" id="KW-0406">Ion transport</keyword>
<dbReference type="PRINTS" id="PR00124">
    <property type="entry name" value="ATPASEC"/>
</dbReference>
<dbReference type="SUPFAM" id="SSF81333">
    <property type="entry name" value="F1F0 ATP synthase subunit C"/>
    <property type="match status" value="1"/>
</dbReference>
<dbReference type="InterPro" id="IPR020537">
    <property type="entry name" value="ATP_synth_F0_csu_DDCD_BS"/>
</dbReference>
<dbReference type="Gene3D" id="1.20.20.10">
    <property type="entry name" value="F1F0 ATP synthase subunit C"/>
    <property type="match status" value="1"/>
</dbReference>
<accession>A0A0A0D950</accession>
<dbReference type="InterPro" id="IPR002379">
    <property type="entry name" value="ATPase_proteolipid_c-like_dom"/>
</dbReference>
<comment type="caution">
    <text evidence="14">The sequence shown here is derived from an EMBL/GenBank/DDBJ whole genome shotgun (WGS) entry which is preliminary data.</text>
</comment>
<evidence type="ECO:0000256" key="1">
    <source>
        <dbReference type="ARBA" id="ARBA00004141"/>
    </source>
</evidence>
<feature type="domain" description="V-ATPase proteolipid subunit C-like" evidence="13">
    <location>
        <begin position="10"/>
        <end position="71"/>
    </location>
</feature>
<keyword evidence="7 12" id="KW-1133">Transmembrane helix</keyword>
<evidence type="ECO:0000256" key="11">
    <source>
        <dbReference type="ARBA" id="ARBA00023310"/>
    </source>
</evidence>
<organism evidence="14 15">
    <name type="scientific">Inquilinus limosus MP06</name>
    <dbReference type="NCBI Taxonomy" id="1398085"/>
    <lineage>
        <taxon>Bacteria</taxon>
        <taxon>Pseudomonadati</taxon>
        <taxon>Pseudomonadota</taxon>
        <taxon>Alphaproteobacteria</taxon>
        <taxon>Rhodospirillales</taxon>
        <taxon>Rhodospirillaceae</taxon>
        <taxon>Inquilinus</taxon>
    </lineage>
</organism>
<evidence type="ECO:0000256" key="2">
    <source>
        <dbReference type="ARBA" id="ARBA00006704"/>
    </source>
</evidence>
<evidence type="ECO:0000256" key="3">
    <source>
        <dbReference type="ARBA" id="ARBA00022448"/>
    </source>
</evidence>
<dbReference type="OrthoDB" id="9811093at2"/>
<evidence type="ECO:0000256" key="12">
    <source>
        <dbReference type="HAMAP-Rule" id="MF_01396"/>
    </source>
</evidence>
<keyword evidence="11 12" id="KW-0066">ATP synthesis</keyword>
<keyword evidence="10 12" id="KW-0472">Membrane</keyword>
<dbReference type="GO" id="GO:0033177">
    <property type="term" value="C:proton-transporting two-sector ATPase complex, proton-transporting domain"/>
    <property type="evidence" value="ECO:0007669"/>
    <property type="project" value="InterPro"/>
</dbReference>
<feature type="transmembrane region" description="Helical" evidence="12">
    <location>
        <begin position="51"/>
        <end position="74"/>
    </location>
</feature>
<comment type="subcellular location">
    <subcellularLocation>
        <location evidence="12">Cell membrane</location>
        <topology evidence="12">Multi-pass membrane protein</topology>
    </subcellularLocation>
    <subcellularLocation>
        <location evidence="1">Membrane</location>
        <topology evidence="1">Multi-pass membrane protein</topology>
    </subcellularLocation>
</comment>
<gene>
    <name evidence="12" type="primary">atpE</name>
    <name evidence="14" type="ORF">P409_09360</name>
</gene>
<evidence type="ECO:0000256" key="9">
    <source>
        <dbReference type="ARBA" id="ARBA00023121"/>
    </source>
</evidence>
<keyword evidence="3 12" id="KW-0813">Transport</keyword>
<keyword evidence="6 12" id="KW-0375">Hydrogen ion transport</keyword>
<evidence type="ECO:0000256" key="10">
    <source>
        <dbReference type="ARBA" id="ARBA00023136"/>
    </source>
</evidence>
<keyword evidence="9 12" id="KW-0446">Lipid-binding</keyword>
<reference evidence="14 15" key="1">
    <citation type="submission" date="2014-01" db="EMBL/GenBank/DDBJ databases">
        <title>Genome sequence determination for a cystic fibrosis isolate, Inquilinus limosus.</title>
        <authorList>
            <person name="Pino M."/>
            <person name="Di Conza J."/>
            <person name="Gutkind G."/>
        </authorList>
    </citation>
    <scope>NUCLEOTIDE SEQUENCE [LARGE SCALE GENOMIC DNA]</scope>
    <source>
        <strain evidence="14 15">MP06</strain>
    </source>
</reference>
<comment type="function">
    <text evidence="12">Key component of the F(0) channel; it plays a direct role in translocation across the membrane. A homomeric c-ring of between 10-14 subunits forms the central stalk rotor element with the F(1) delta and epsilon subunits.</text>
</comment>
<comment type="function">
    <text evidence="12">F(1)F(0) ATP synthase produces ATP from ADP in the presence of a proton or sodium gradient. F-type ATPases consist of two structural domains, F(1) containing the extramembraneous catalytic core and F(0) containing the membrane proton channel, linked together by a central stalk and a peripheral stalk. During catalysis, ATP synthesis in the catalytic domain of F(1) is coupled via a rotary mechanism of the central stalk subunits to proton translocation.</text>
</comment>
<evidence type="ECO:0000259" key="13">
    <source>
        <dbReference type="Pfam" id="PF00137"/>
    </source>
</evidence>
<dbReference type="PROSITE" id="PS00605">
    <property type="entry name" value="ATPASE_C"/>
    <property type="match status" value="1"/>
</dbReference>
<comment type="similarity">
    <text evidence="2 12">Belongs to the ATPase C chain family.</text>
</comment>
<dbReference type="InterPro" id="IPR035921">
    <property type="entry name" value="F/V-ATP_Csub_sf"/>
</dbReference>
<keyword evidence="4 12" id="KW-0138">CF(0)</keyword>
<dbReference type="InterPro" id="IPR038662">
    <property type="entry name" value="ATP_synth_F0_csu_sf"/>
</dbReference>
<keyword evidence="5 12" id="KW-0812">Transmembrane</keyword>
<dbReference type="GO" id="GO:0008289">
    <property type="term" value="F:lipid binding"/>
    <property type="evidence" value="ECO:0007669"/>
    <property type="project" value="UniProtKB-KW"/>
</dbReference>
<evidence type="ECO:0000256" key="7">
    <source>
        <dbReference type="ARBA" id="ARBA00022989"/>
    </source>
</evidence>
<dbReference type="GO" id="GO:0005886">
    <property type="term" value="C:plasma membrane"/>
    <property type="evidence" value="ECO:0007669"/>
    <property type="project" value="UniProtKB-SubCell"/>
</dbReference>
<feature type="site" description="Reversibly protonated during proton transport" evidence="12">
    <location>
        <position position="59"/>
    </location>
</feature>
<dbReference type="CDD" id="cd18182">
    <property type="entry name" value="ATP-synt_Fo_c_ATP5G3"/>
    <property type="match status" value="1"/>
</dbReference>
<evidence type="ECO:0000256" key="8">
    <source>
        <dbReference type="ARBA" id="ARBA00023065"/>
    </source>
</evidence>
<dbReference type="EMBL" id="JANX01000082">
    <property type="protein sequence ID" value="KGM34590.1"/>
    <property type="molecule type" value="Genomic_DNA"/>
</dbReference>
<name>A0A0A0D950_9PROT</name>
<evidence type="ECO:0000256" key="5">
    <source>
        <dbReference type="ARBA" id="ARBA00022692"/>
    </source>
</evidence>
<evidence type="ECO:0000313" key="14">
    <source>
        <dbReference type="EMBL" id="KGM34590.1"/>
    </source>
</evidence>
<dbReference type="PANTHER" id="PTHR10031">
    <property type="entry name" value="ATP SYNTHASE LIPID-BINDING PROTEIN, MITOCHONDRIAL"/>
    <property type="match status" value="1"/>
</dbReference>
<sequence>MELVAAAKFIGAGLAAIGMIGAGIGVGNVWASYIGALARNPAAKEEIGASIWIGFAVTEAIALFALIVALISLFA</sequence>
<proteinExistence type="inferred from homology"/>
<evidence type="ECO:0000256" key="6">
    <source>
        <dbReference type="ARBA" id="ARBA00022781"/>
    </source>
</evidence>
<dbReference type="HAMAP" id="MF_01396">
    <property type="entry name" value="ATP_synth_c_bact"/>
    <property type="match status" value="1"/>
</dbReference>
<dbReference type="PANTHER" id="PTHR10031:SF0">
    <property type="entry name" value="ATPASE PROTEIN 9"/>
    <property type="match status" value="1"/>
</dbReference>
<dbReference type="GO" id="GO:0045259">
    <property type="term" value="C:proton-transporting ATP synthase complex"/>
    <property type="evidence" value="ECO:0007669"/>
    <property type="project" value="UniProtKB-KW"/>
</dbReference>
<evidence type="ECO:0000256" key="4">
    <source>
        <dbReference type="ARBA" id="ARBA00022547"/>
    </source>
</evidence>
<dbReference type="Proteomes" id="UP000029995">
    <property type="component" value="Unassembled WGS sequence"/>
</dbReference>
<protein>
    <recommendedName>
        <fullName evidence="12">ATP synthase subunit c</fullName>
    </recommendedName>
    <alternativeName>
        <fullName evidence="12">ATP synthase F(0) sector subunit c</fullName>
    </alternativeName>
    <alternativeName>
        <fullName evidence="12">F-type ATPase subunit c</fullName>
        <shortName evidence="12">F-ATPase subunit c</shortName>
    </alternativeName>
    <alternativeName>
        <fullName evidence="12">Lipid-binding protein</fullName>
    </alternativeName>
</protein>